<dbReference type="PROSITE" id="PS51819">
    <property type="entry name" value="VOC"/>
    <property type="match status" value="1"/>
</dbReference>
<gene>
    <name evidence="2" type="ORF">ACFSSE_09235</name>
</gene>
<proteinExistence type="predicted"/>
<dbReference type="Proteomes" id="UP001597546">
    <property type="component" value="Unassembled WGS sequence"/>
</dbReference>
<protein>
    <submittedName>
        <fullName evidence="2">VOC family protein</fullName>
    </submittedName>
</protein>
<keyword evidence="3" id="KW-1185">Reference proteome</keyword>
<dbReference type="Gene3D" id="3.10.180.10">
    <property type="entry name" value="2,3-Dihydroxybiphenyl 1,2-Dioxygenase, domain 1"/>
    <property type="match status" value="1"/>
</dbReference>
<dbReference type="RefSeq" id="WP_379043533.1">
    <property type="nucleotide sequence ID" value="NZ_JBHSKW010000032.1"/>
</dbReference>
<accession>A0ABW5TSU6</accession>
<dbReference type="InterPro" id="IPR029068">
    <property type="entry name" value="Glyas_Bleomycin-R_OHBP_Dase"/>
</dbReference>
<dbReference type="InterPro" id="IPR004360">
    <property type="entry name" value="Glyas_Fos-R_dOase_dom"/>
</dbReference>
<dbReference type="SUPFAM" id="SSF54593">
    <property type="entry name" value="Glyoxalase/Bleomycin resistance protein/Dihydroxybiphenyl dioxygenase"/>
    <property type="match status" value="1"/>
</dbReference>
<feature type="domain" description="VOC" evidence="1">
    <location>
        <begin position="6"/>
        <end position="116"/>
    </location>
</feature>
<comment type="caution">
    <text evidence="2">The sequence shown here is derived from an EMBL/GenBank/DDBJ whole genome shotgun (WGS) entry which is preliminary data.</text>
</comment>
<reference evidence="3" key="1">
    <citation type="journal article" date="2019" name="Int. J. Syst. Evol. Microbiol.">
        <title>The Global Catalogue of Microorganisms (GCM) 10K type strain sequencing project: providing services to taxonomists for standard genome sequencing and annotation.</title>
        <authorList>
            <consortium name="The Broad Institute Genomics Platform"/>
            <consortium name="The Broad Institute Genome Sequencing Center for Infectious Disease"/>
            <person name="Wu L."/>
            <person name="Ma J."/>
        </authorList>
    </citation>
    <scope>NUCLEOTIDE SEQUENCE [LARGE SCALE GENOMIC DNA]</scope>
    <source>
        <strain evidence="3">KCTC 42456</strain>
    </source>
</reference>
<dbReference type="EMBL" id="JBHULV010000028">
    <property type="protein sequence ID" value="MFD2731888.1"/>
    <property type="molecule type" value="Genomic_DNA"/>
</dbReference>
<evidence type="ECO:0000313" key="3">
    <source>
        <dbReference type="Proteomes" id="UP001597546"/>
    </source>
</evidence>
<sequence length="121" mass="14129">MIPFKRTDHILINVPIGKLAEAGAFYEKVLELPIISGDRPFNALWFKIADIELHIMEEQQGLSSQRHPAFEVSDLKIAEDFLKSKGIEISYSTVIEGRERLFFKDPYQNRFELLTYIYKNH</sequence>
<dbReference type="InterPro" id="IPR037523">
    <property type="entry name" value="VOC_core"/>
</dbReference>
<evidence type="ECO:0000259" key="1">
    <source>
        <dbReference type="PROSITE" id="PS51819"/>
    </source>
</evidence>
<dbReference type="Pfam" id="PF00903">
    <property type="entry name" value="Glyoxalase"/>
    <property type="match status" value="1"/>
</dbReference>
<name>A0ABW5TSU6_9SPHI</name>
<organism evidence="2 3">
    <name type="scientific">Pedobacter alpinus</name>
    <dbReference type="NCBI Taxonomy" id="1590643"/>
    <lineage>
        <taxon>Bacteria</taxon>
        <taxon>Pseudomonadati</taxon>
        <taxon>Bacteroidota</taxon>
        <taxon>Sphingobacteriia</taxon>
        <taxon>Sphingobacteriales</taxon>
        <taxon>Sphingobacteriaceae</taxon>
        <taxon>Pedobacter</taxon>
    </lineage>
</organism>
<evidence type="ECO:0000313" key="2">
    <source>
        <dbReference type="EMBL" id="MFD2731888.1"/>
    </source>
</evidence>